<gene>
    <name evidence="3" type="ORF">DM867_01555</name>
    <name evidence="4" type="ORF">DP108_01440</name>
</gene>
<evidence type="ECO:0000313" key="3">
    <source>
        <dbReference type="EMBL" id="KAB7515855.1"/>
    </source>
</evidence>
<evidence type="ECO:0000259" key="2">
    <source>
        <dbReference type="Pfam" id="PF26465"/>
    </source>
</evidence>
<keyword evidence="1" id="KW-0812">Transmembrane</keyword>
<dbReference type="EMBL" id="QKKZ01000001">
    <property type="protein sequence ID" value="KAB7515855.1"/>
    <property type="molecule type" value="Genomic_DNA"/>
</dbReference>
<feature type="domain" description="DUF8142" evidence="2">
    <location>
        <begin position="9"/>
        <end position="69"/>
    </location>
</feature>
<dbReference type="EMBL" id="QMDY01000001">
    <property type="protein sequence ID" value="KAB7519941.1"/>
    <property type="molecule type" value="Genomic_DNA"/>
</dbReference>
<keyword evidence="6" id="KW-1185">Reference proteome</keyword>
<reference evidence="5 6" key="1">
    <citation type="submission" date="2019-10" db="EMBL/GenBank/DDBJ databases">
        <title>Unraveling microbial dark matter from salterns through culturing: the case of the genus Halosegnis.</title>
        <authorList>
            <person name="Duran-Viseras A."/>
            <person name="Andrei A.-S."/>
            <person name="Vera-Gargallo B."/>
            <person name="Ghai R."/>
            <person name="Sanchez-Porro C."/>
            <person name="Ventosa A."/>
        </authorList>
    </citation>
    <scope>NUCLEOTIDE SEQUENCE [LARGE SCALE GENOMIC DNA]</scope>
    <source>
        <strain evidence="3 6">F18-79</strain>
        <strain evidence="4 5">F19-13</strain>
    </source>
</reference>
<keyword evidence="1" id="KW-1133">Transmembrane helix</keyword>
<evidence type="ECO:0000256" key="1">
    <source>
        <dbReference type="SAM" id="Phobius"/>
    </source>
</evidence>
<evidence type="ECO:0000313" key="5">
    <source>
        <dbReference type="Proteomes" id="UP000326207"/>
    </source>
</evidence>
<proteinExistence type="predicted"/>
<keyword evidence="1" id="KW-0472">Membrane</keyword>
<dbReference type="RefSeq" id="WP_152133608.1">
    <property type="nucleotide sequence ID" value="NZ_QKKZ01000001.1"/>
</dbReference>
<protein>
    <recommendedName>
        <fullName evidence="2">DUF8142 domain-containing protein</fullName>
    </recommendedName>
</protein>
<dbReference type="Proteomes" id="UP000326865">
    <property type="component" value="Unassembled WGS sequence"/>
</dbReference>
<feature type="transmembrane region" description="Helical" evidence="1">
    <location>
        <begin position="15"/>
        <end position="34"/>
    </location>
</feature>
<accession>A0A5N5UB60</accession>
<name>A0A5N5UB60_9EURY</name>
<sequence>MESDGSEFTLSRKRALRGILPFLALGVADVILLLEWGLDPLWGFMILPPILMISVLGWVAFRGGMIRNRGVEPGEDDPDGQ</sequence>
<comment type="caution">
    <text evidence="3">The sequence shown here is derived from an EMBL/GenBank/DDBJ whole genome shotgun (WGS) entry which is preliminary data.</text>
</comment>
<dbReference type="AlphaFoldDB" id="A0A5N5UB60"/>
<dbReference type="Proteomes" id="UP000326207">
    <property type="component" value="Unassembled WGS sequence"/>
</dbReference>
<evidence type="ECO:0000313" key="6">
    <source>
        <dbReference type="Proteomes" id="UP000326865"/>
    </source>
</evidence>
<evidence type="ECO:0000313" key="4">
    <source>
        <dbReference type="EMBL" id="KAB7519941.1"/>
    </source>
</evidence>
<organism evidence="3 6">
    <name type="scientific">Halosegnis rubeus</name>
    <dbReference type="NCBI Taxonomy" id="2212850"/>
    <lineage>
        <taxon>Archaea</taxon>
        <taxon>Methanobacteriati</taxon>
        <taxon>Methanobacteriota</taxon>
        <taxon>Stenosarchaea group</taxon>
        <taxon>Halobacteria</taxon>
        <taxon>Halobacteriales</taxon>
        <taxon>Natronomonadaceae</taxon>
        <taxon>Halosegnis</taxon>
    </lineage>
</organism>
<feature type="transmembrane region" description="Helical" evidence="1">
    <location>
        <begin position="40"/>
        <end position="61"/>
    </location>
</feature>
<dbReference type="InterPro" id="IPR058455">
    <property type="entry name" value="DUF8142"/>
</dbReference>
<accession>A0A5N5ULZ1</accession>
<dbReference type="Pfam" id="PF26465">
    <property type="entry name" value="DUF8142"/>
    <property type="match status" value="1"/>
</dbReference>